<accession>A0AAV4HRV9</accession>
<reference evidence="2 3" key="1">
    <citation type="journal article" date="2021" name="Elife">
        <title>Chloroplast acquisition without the gene transfer in kleptoplastic sea slugs, Plakobranchus ocellatus.</title>
        <authorList>
            <person name="Maeda T."/>
            <person name="Takahashi S."/>
            <person name="Yoshida T."/>
            <person name="Shimamura S."/>
            <person name="Takaki Y."/>
            <person name="Nagai Y."/>
            <person name="Toyoda A."/>
            <person name="Suzuki Y."/>
            <person name="Arimoto A."/>
            <person name="Ishii H."/>
            <person name="Satoh N."/>
            <person name="Nishiyama T."/>
            <person name="Hasebe M."/>
            <person name="Maruyama T."/>
            <person name="Minagawa J."/>
            <person name="Obokata J."/>
            <person name="Shigenobu S."/>
        </authorList>
    </citation>
    <scope>NUCLEOTIDE SEQUENCE [LARGE SCALE GENOMIC DNA]</scope>
</reference>
<evidence type="ECO:0000313" key="2">
    <source>
        <dbReference type="EMBL" id="GFS00450.1"/>
    </source>
</evidence>
<protein>
    <recommendedName>
        <fullName evidence="4">Transmembrane protein</fullName>
    </recommendedName>
</protein>
<gene>
    <name evidence="2" type="ORF">ElyMa_004555100</name>
</gene>
<keyword evidence="1" id="KW-0812">Transmembrane</keyword>
<keyword evidence="1" id="KW-1133">Transmembrane helix</keyword>
<organism evidence="2 3">
    <name type="scientific">Elysia marginata</name>
    <dbReference type="NCBI Taxonomy" id="1093978"/>
    <lineage>
        <taxon>Eukaryota</taxon>
        <taxon>Metazoa</taxon>
        <taxon>Spiralia</taxon>
        <taxon>Lophotrochozoa</taxon>
        <taxon>Mollusca</taxon>
        <taxon>Gastropoda</taxon>
        <taxon>Heterobranchia</taxon>
        <taxon>Euthyneura</taxon>
        <taxon>Panpulmonata</taxon>
        <taxon>Sacoglossa</taxon>
        <taxon>Placobranchoidea</taxon>
        <taxon>Plakobranchidae</taxon>
        <taxon>Elysia</taxon>
    </lineage>
</organism>
<dbReference type="EMBL" id="BMAT01009181">
    <property type="protein sequence ID" value="GFS00450.1"/>
    <property type="molecule type" value="Genomic_DNA"/>
</dbReference>
<evidence type="ECO:0000313" key="3">
    <source>
        <dbReference type="Proteomes" id="UP000762676"/>
    </source>
</evidence>
<comment type="caution">
    <text evidence="2">The sequence shown here is derived from an EMBL/GenBank/DDBJ whole genome shotgun (WGS) entry which is preliminary data.</text>
</comment>
<dbReference type="AlphaFoldDB" id="A0AAV4HRV9"/>
<name>A0AAV4HRV9_9GAST</name>
<keyword evidence="1" id="KW-0472">Membrane</keyword>
<dbReference type="Proteomes" id="UP000762676">
    <property type="component" value="Unassembled WGS sequence"/>
</dbReference>
<evidence type="ECO:0008006" key="4">
    <source>
        <dbReference type="Google" id="ProtNLM"/>
    </source>
</evidence>
<sequence>MDFSRNDRSHGWVCIPSISSDILFRWLFSVVEVVVVVGVVVVVIVVVVVVVVVAAVVVAVAAAALTK</sequence>
<feature type="transmembrane region" description="Helical" evidence="1">
    <location>
        <begin position="34"/>
        <end position="65"/>
    </location>
</feature>
<keyword evidence="3" id="KW-1185">Reference proteome</keyword>
<evidence type="ECO:0000256" key="1">
    <source>
        <dbReference type="SAM" id="Phobius"/>
    </source>
</evidence>
<proteinExistence type="predicted"/>